<protein>
    <submittedName>
        <fullName evidence="3">Uncharacterized protein</fullName>
    </submittedName>
</protein>
<keyword evidence="2" id="KW-0472">Membrane</keyword>
<keyword evidence="2" id="KW-1133">Transmembrane helix</keyword>
<keyword evidence="4" id="KW-1185">Reference proteome</keyword>
<feature type="transmembrane region" description="Helical" evidence="2">
    <location>
        <begin position="15"/>
        <end position="34"/>
    </location>
</feature>
<evidence type="ECO:0000313" key="3">
    <source>
        <dbReference type="EMBL" id="MDA0166027.1"/>
    </source>
</evidence>
<sequence length="62" mass="6793">MIASIAPPLAHAGHVWPTLLSLVPILFAIALLAVQSVRDRRRGRQPADTADWPDPSGDRLER</sequence>
<evidence type="ECO:0000256" key="1">
    <source>
        <dbReference type="SAM" id="MobiDB-lite"/>
    </source>
</evidence>
<reference evidence="3" key="1">
    <citation type="submission" date="2022-10" db="EMBL/GenBank/DDBJ databases">
        <title>The WGS of Solirubrobacter ginsenosidimutans DSM 21036.</title>
        <authorList>
            <person name="Jiang Z."/>
        </authorList>
    </citation>
    <scope>NUCLEOTIDE SEQUENCE</scope>
    <source>
        <strain evidence="3">DSM 21036</strain>
    </source>
</reference>
<comment type="caution">
    <text evidence="3">The sequence shown here is derived from an EMBL/GenBank/DDBJ whole genome shotgun (WGS) entry which is preliminary data.</text>
</comment>
<name>A0A9X3N3E0_9ACTN</name>
<evidence type="ECO:0000256" key="2">
    <source>
        <dbReference type="SAM" id="Phobius"/>
    </source>
</evidence>
<evidence type="ECO:0000313" key="4">
    <source>
        <dbReference type="Proteomes" id="UP001149140"/>
    </source>
</evidence>
<gene>
    <name evidence="3" type="ORF">OM076_37530</name>
</gene>
<dbReference type="Proteomes" id="UP001149140">
    <property type="component" value="Unassembled WGS sequence"/>
</dbReference>
<organism evidence="3 4">
    <name type="scientific">Solirubrobacter ginsenosidimutans</name>
    <dbReference type="NCBI Taxonomy" id="490573"/>
    <lineage>
        <taxon>Bacteria</taxon>
        <taxon>Bacillati</taxon>
        <taxon>Actinomycetota</taxon>
        <taxon>Thermoleophilia</taxon>
        <taxon>Solirubrobacterales</taxon>
        <taxon>Solirubrobacteraceae</taxon>
        <taxon>Solirubrobacter</taxon>
    </lineage>
</organism>
<dbReference type="AlphaFoldDB" id="A0A9X3N3E0"/>
<proteinExistence type="predicted"/>
<accession>A0A9X3N3E0</accession>
<feature type="region of interest" description="Disordered" evidence="1">
    <location>
        <begin position="38"/>
        <end position="62"/>
    </location>
</feature>
<dbReference type="EMBL" id="JAPDOD010000057">
    <property type="protein sequence ID" value="MDA0166027.1"/>
    <property type="molecule type" value="Genomic_DNA"/>
</dbReference>
<keyword evidence="2" id="KW-0812">Transmembrane</keyword>